<dbReference type="EMBL" id="AYJU01000017">
    <property type="protein sequence ID" value="EST53664.1"/>
    <property type="molecule type" value="Genomic_DNA"/>
</dbReference>
<accession>V6M526</accession>
<name>V6M526_9BACL</name>
<sequence length="55" mass="6165">MEKEQEKDMIELPQVHIPDEITQVTGPEIGITTSHPDPSSHPNAIYGYGDADFRE</sequence>
<dbReference type="Proteomes" id="UP000017973">
    <property type="component" value="Unassembled WGS sequence"/>
</dbReference>
<dbReference type="AlphaFoldDB" id="V6M526"/>
<dbReference type="RefSeq" id="WP_023558424.1">
    <property type="nucleotide sequence ID" value="NZ_KI629785.1"/>
</dbReference>
<proteinExistence type="predicted"/>
<evidence type="ECO:0000256" key="1">
    <source>
        <dbReference type="SAM" id="MobiDB-lite"/>
    </source>
</evidence>
<gene>
    <name evidence="2" type="ORF">T458_23140</name>
</gene>
<evidence type="ECO:0000313" key="3">
    <source>
        <dbReference type="Proteomes" id="UP000017973"/>
    </source>
</evidence>
<dbReference type="PATRIC" id="fig|1408254.3.peg.4545"/>
<dbReference type="HOGENOM" id="CLU_3023037_0_0_9"/>
<organism evidence="2 3">
    <name type="scientific">Brevibacillus panacihumi W25</name>
    <dbReference type="NCBI Taxonomy" id="1408254"/>
    <lineage>
        <taxon>Bacteria</taxon>
        <taxon>Bacillati</taxon>
        <taxon>Bacillota</taxon>
        <taxon>Bacilli</taxon>
        <taxon>Bacillales</taxon>
        <taxon>Paenibacillaceae</taxon>
        <taxon>Brevibacillus</taxon>
    </lineage>
</organism>
<feature type="compositionally biased region" description="Polar residues" evidence="1">
    <location>
        <begin position="31"/>
        <end position="42"/>
    </location>
</feature>
<dbReference type="STRING" id="1408254.T458_23140"/>
<evidence type="ECO:0000313" key="2">
    <source>
        <dbReference type="EMBL" id="EST53664.1"/>
    </source>
</evidence>
<keyword evidence="3" id="KW-1185">Reference proteome</keyword>
<comment type="caution">
    <text evidence="2">The sequence shown here is derived from an EMBL/GenBank/DDBJ whole genome shotgun (WGS) entry which is preliminary data.</text>
</comment>
<protein>
    <submittedName>
        <fullName evidence="2">Uncharacterized protein</fullName>
    </submittedName>
</protein>
<reference evidence="2 3" key="1">
    <citation type="journal article" date="2014" name="Genome Announc.">
        <title>Draft Genome Sequence of Brevibacillus panacihumi Strain W25, a Halotolerant Hydrocarbon-Degrading Bacterium.</title>
        <authorList>
            <person name="Wang X."/>
            <person name="Jin D."/>
            <person name="Zhou L."/>
            <person name="Wu L."/>
            <person name="An W."/>
            <person name="Chen Y."/>
            <person name="Zhao L."/>
        </authorList>
    </citation>
    <scope>NUCLEOTIDE SEQUENCE [LARGE SCALE GENOMIC DNA]</scope>
    <source>
        <strain evidence="2 3">W25</strain>
    </source>
</reference>
<feature type="region of interest" description="Disordered" evidence="1">
    <location>
        <begin position="27"/>
        <end position="55"/>
    </location>
</feature>